<dbReference type="EMBL" id="FNCZ01000008">
    <property type="protein sequence ID" value="SDI23374.1"/>
    <property type="molecule type" value="Genomic_DNA"/>
</dbReference>
<feature type="transmembrane region" description="Helical" evidence="1">
    <location>
        <begin position="40"/>
        <end position="59"/>
    </location>
</feature>
<dbReference type="RefSeq" id="WP_092469867.1">
    <property type="nucleotide sequence ID" value="NZ_FNCZ01000008.1"/>
</dbReference>
<accession>A0A1G8IWK6</accession>
<keyword evidence="1" id="KW-0812">Transmembrane</keyword>
<evidence type="ECO:0000313" key="3">
    <source>
        <dbReference type="Proteomes" id="UP000199492"/>
    </source>
</evidence>
<sequence length="68" mass="7927">MENYFKKIPLRKRIIIGVSSGIFFAVFMASFDYFDGSPFSVAKFLFHSLFFGLFMSIALRYKVPKDQN</sequence>
<keyword evidence="1" id="KW-1133">Transmembrane helix</keyword>
<name>A0A1G8IWK6_9FLAO</name>
<keyword evidence="1" id="KW-0472">Membrane</keyword>
<gene>
    <name evidence="2" type="ORF">SAMN04489796_108104</name>
</gene>
<keyword evidence="3" id="KW-1185">Reference proteome</keyword>
<dbReference type="STRING" id="262004.SAMN04489796_108104"/>
<organism evidence="2 3">
    <name type="scientific">Winogradskyella thalassocola</name>
    <dbReference type="NCBI Taxonomy" id="262004"/>
    <lineage>
        <taxon>Bacteria</taxon>
        <taxon>Pseudomonadati</taxon>
        <taxon>Bacteroidota</taxon>
        <taxon>Flavobacteriia</taxon>
        <taxon>Flavobacteriales</taxon>
        <taxon>Flavobacteriaceae</taxon>
        <taxon>Winogradskyella</taxon>
    </lineage>
</organism>
<dbReference type="AlphaFoldDB" id="A0A1G8IWK6"/>
<reference evidence="3" key="1">
    <citation type="submission" date="2016-10" db="EMBL/GenBank/DDBJ databases">
        <authorList>
            <person name="Varghese N."/>
            <person name="Submissions S."/>
        </authorList>
    </citation>
    <scope>NUCLEOTIDE SEQUENCE [LARGE SCALE GENOMIC DNA]</scope>
    <source>
        <strain evidence="3">DSM 15363</strain>
    </source>
</reference>
<proteinExistence type="predicted"/>
<feature type="transmembrane region" description="Helical" evidence="1">
    <location>
        <begin position="14"/>
        <end position="34"/>
    </location>
</feature>
<protein>
    <submittedName>
        <fullName evidence="2">Uncharacterized protein</fullName>
    </submittedName>
</protein>
<evidence type="ECO:0000256" key="1">
    <source>
        <dbReference type="SAM" id="Phobius"/>
    </source>
</evidence>
<evidence type="ECO:0000313" key="2">
    <source>
        <dbReference type="EMBL" id="SDI23374.1"/>
    </source>
</evidence>
<dbReference type="OrthoDB" id="1448315at2"/>
<dbReference type="Proteomes" id="UP000199492">
    <property type="component" value="Unassembled WGS sequence"/>
</dbReference>